<dbReference type="AlphaFoldDB" id="A0A5M3MYD1"/>
<keyword evidence="3" id="KW-1185">Reference proteome</keyword>
<proteinExistence type="predicted"/>
<dbReference type="InterPro" id="IPR038921">
    <property type="entry name" value="YOR389W-like"/>
</dbReference>
<organism evidence="2 3">
    <name type="scientific">Coniophora puteana (strain RWD-64-598)</name>
    <name type="common">Brown rot fungus</name>
    <dbReference type="NCBI Taxonomy" id="741705"/>
    <lineage>
        <taxon>Eukaryota</taxon>
        <taxon>Fungi</taxon>
        <taxon>Dikarya</taxon>
        <taxon>Basidiomycota</taxon>
        <taxon>Agaricomycotina</taxon>
        <taxon>Agaricomycetes</taxon>
        <taxon>Agaricomycetidae</taxon>
        <taxon>Boletales</taxon>
        <taxon>Coniophorineae</taxon>
        <taxon>Coniophoraceae</taxon>
        <taxon>Coniophora</taxon>
    </lineage>
</organism>
<accession>A0A5M3MYD1</accession>
<dbReference type="KEGG" id="cput:CONPUDRAFT_50649"/>
<reference evidence="3" key="1">
    <citation type="journal article" date="2012" name="Science">
        <title>The Paleozoic origin of enzymatic lignin decomposition reconstructed from 31 fungal genomes.</title>
        <authorList>
            <person name="Floudas D."/>
            <person name="Binder M."/>
            <person name="Riley R."/>
            <person name="Barry K."/>
            <person name="Blanchette R.A."/>
            <person name="Henrissat B."/>
            <person name="Martinez A.T."/>
            <person name="Otillar R."/>
            <person name="Spatafora J.W."/>
            <person name="Yadav J.S."/>
            <person name="Aerts A."/>
            <person name="Benoit I."/>
            <person name="Boyd A."/>
            <person name="Carlson A."/>
            <person name="Copeland A."/>
            <person name="Coutinho P.M."/>
            <person name="de Vries R.P."/>
            <person name="Ferreira P."/>
            <person name="Findley K."/>
            <person name="Foster B."/>
            <person name="Gaskell J."/>
            <person name="Glotzer D."/>
            <person name="Gorecki P."/>
            <person name="Heitman J."/>
            <person name="Hesse C."/>
            <person name="Hori C."/>
            <person name="Igarashi K."/>
            <person name="Jurgens J.A."/>
            <person name="Kallen N."/>
            <person name="Kersten P."/>
            <person name="Kohler A."/>
            <person name="Kuees U."/>
            <person name="Kumar T.K.A."/>
            <person name="Kuo A."/>
            <person name="LaButti K."/>
            <person name="Larrondo L.F."/>
            <person name="Lindquist E."/>
            <person name="Ling A."/>
            <person name="Lombard V."/>
            <person name="Lucas S."/>
            <person name="Lundell T."/>
            <person name="Martin R."/>
            <person name="McLaughlin D.J."/>
            <person name="Morgenstern I."/>
            <person name="Morin E."/>
            <person name="Murat C."/>
            <person name="Nagy L.G."/>
            <person name="Nolan M."/>
            <person name="Ohm R.A."/>
            <person name="Patyshakuliyeva A."/>
            <person name="Rokas A."/>
            <person name="Ruiz-Duenas F.J."/>
            <person name="Sabat G."/>
            <person name="Salamov A."/>
            <person name="Samejima M."/>
            <person name="Schmutz J."/>
            <person name="Slot J.C."/>
            <person name="St John F."/>
            <person name="Stenlid J."/>
            <person name="Sun H."/>
            <person name="Sun S."/>
            <person name="Syed K."/>
            <person name="Tsang A."/>
            <person name="Wiebenga A."/>
            <person name="Young D."/>
            <person name="Pisabarro A."/>
            <person name="Eastwood D.C."/>
            <person name="Martin F."/>
            <person name="Cullen D."/>
            <person name="Grigoriev I.V."/>
            <person name="Hibbett D.S."/>
        </authorList>
    </citation>
    <scope>NUCLEOTIDE SEQUENCE [LARGE SCALE GENOMIC DNA]</scope>
    <source>
        <strain evidence="3">RWD-64-598 SS2</strain>
    </source>
</reference>
<evidence type="ECO:0000256" key="1">
    <source>
        <dbReference type="SAM" id="SignalP"/>
    </source>
</evidence>
<dbReference type="EMBL" id="JH711575">
    <property type="protein sequence ID" value="EIW84056.1"/>
    <property type="molecule type" value="Genomic_DNA"/>
</dbReference>
<feature type="signal peptide" evidence="1">
    <location>
        <begin position="1"/>
        <end position="22"/>
    </location>
</feature>
<evidence type="ECO:0000313" key="2">
    <source>
        <dbReference type="EMBL" id="EIW84056.1"/>
    </source>
</evidence>
<dbReference type="OMA" id="WPMGTVE"/>
<dbReference type="PANTHER" id="PTHR35204">
    <property type="entry name" value="YALI0A21131P"/>
    <property type="match status" value="1"/>
</dbReference>
<feature type="chain" id="PRO_5024438527" evidence="1">
    <location>
        <begin position="23"/>
        <end position="611"/>
    </location>
</feature>
<dbReference type="PANTHER" id="PTHR35204:SF1">
    <property type="entry name" value="ENTEROTOXIN"/>
    <property type="match status" value="1"/>
</dbReference>
<sequence length="611" mass="68742">MKSAPWKNGLALLAPALASVSSALLQAPFASPGQGLPVGDQSSWFTDADKWRFDERPSPNATSNYIFDTLASALQHWPNTRYRNGHAVIPAYVPTGTLLYHGSFTGAVPTTPEWTTPDPEHAYMFCRGGSDVGCWQLTLAAARPLRVLYFDGSSAAKMEFGSMHTQDIVAWRKLHPERMMDEYGRINDLCKWGEQYGLDGFVRMEPDFEVMLCNFTSGVEVVSWLNLFPAATTPIPPPPQPDDLQAPSQLDPPTAKSMLSPLYSLAFESTQAGSWRNRYPGDLRFILHTHRLLTFYDTSLAPSLVPARAGLDRWDHALFNLSDADITAFTQRLDEELRASQHEYEERGTDVAPSGVQWQTLARTLIDRHAERLELARGLLERGADAHAYGNVLRQARRAHVQLRTMIMPYVLYTAVPPAASDSSSGSPAPPHAWAAPIFRECATAHTAALFRPTMHARLTRSEQTLLRAVRETSREICRVVVGVWADGVELGIGERQVRDPIMNFPNPPDPEQDVPPPDVRMSESELRDMVGRWHAEINGLMAWLDWSEWVRCEPACGFEELCYLPTWPWDMIRIPGAPHKPMPKDEEGRPQWMRPQPRCIRRVEPYDLLE</sequence>
<dbReference type="RefSeq" id="XP_007765307.1">
    <property type="nucleotide sequence ID" value="XM_007767117.1"/>
</dbReference>
<comment type="caution">
    <text evidence="2">The sequence shown here is derived from an EMBL/GenBank/DDBJ whole genome shotgun (WGS) entry which is preliminary data.</text>
</comment>
<dbReference type="Proteomes" id="UP000053558">
    <property type="component" value="Unassembled WGS sequence"/>
</dbReference>
<evidence type="ECO:0000313" key="3">
    <source>
        <dbReference type="Proteomes" id="UP000053558"/>
    </source>
</evidence>
<name>A0A5M3MYD1_CONPW</name>
<protein>
    <submittedName>
        <fullName evidence="2">Uncharacterized protein</fullName>
    </submittedName>
</protein>
<keyword evidence="1" id="KW-0732">Signal</keyword>
<dbReference type="GeneID" id="19207402"/>
<dbReference type="OrthoDB" id="10261782at2759"/>
<gene>
    <name evidence="2" type="ORF">CONPUDRAFT_50649</name>
</gene>